<evidence type="ECO:0000256" key="7">
    <source>
        <dbReference type="ARBA" id="ARBA00022964"/>
    </source>
</evidence>
<keyword evidence="6" id="KW-0227">DNA damage</keyword>
<feature type="region of interest" description="Disordered" evidence="15">
    <location>
        <begin position="97"/>
        <end position="246"/>
    </location>
</feature>
<evidence type="ECO:0000256" key="2">
    <source>
        <dbReference type="ARBA" id="ARBA00004496"/>
    </source>
</evidence>
<evidence type="ECO:0000256" key="13">
    <source>
        <dbReference type="ARBA" id="ARBA00066586"/>
    </source>
</evidence>
<dbReference type="Pfam" id="PF13532">
    <property type="entry name" value="2OG-FeII_Oxy_2"/>
    <property type="match status" value="1"/>
</dbReference>
<proteinExistence type="inferred from homology"/>
<dbReference type="EMBL" id="BPVZ01000233">
    <property type="protein sequence ID" value="GKV47681.1"/>
    <property type="molecule type" value="Genomic_DNA"/>
</dbReference>
<keyword evidence="10" id="KW-0234">DNA repair</keyword>
<dbReference type="InterPro" id="IPR027450">
    <property type="entry name" value="AlkB-like"/>
</dbReference>
<dbReference type="PANTHER" id="PTHR16557:SF2">
    <property type="entry name" value="NUCLEIC ACID DIOXYGENASE ALKBH1"/>
    <property type="match status" value="1"/>
</dbReference>
<dbReference type="GO" id="GO:0035516">
    <property type="term" value="F:broad specificity oxidative DNA demethylase activity"/>
    <property type="evidence" value="ECO:0007669"/>
    <property type="project" value="TreeGrafter"/>
</dbReference>
<dbReference type="InterPro" id="IPR005123">
    <property type="entry name" value="Oxoglu/Fe-dep_dioxygenase_dom"/>
</dbReference>
<keyword evidence="7" id="KW-0223">Dioxygenase</keyword>
<dbReference type="SUPFAM" id="SSF51197">
    <property type="entry name" value="Clavaminate synthase-like"/>
    <property type="match status" value="1"/>
</dbReference>
<keyword evidence="11" id="KW-0539">Nucleus</keyword>
<name>A0AAV5MFY0_9ROSI</name>
<evidence type="ECO:0000256" key="1">
    <source>
        <dbReference type="ARBA" id="ARBA00004123"/>
    </source>
</evidence>
<feature type="domain" description="Fe2OG dioxygenase" evidence="16">
    <location>
        <begin position="469"/>
        <end position="579"/>
    </location>
</feature>
<protein>
    <recommendedName>
        <fullName evidence="13">DNA N(6)-methyladenine demethylase</fullName>
        <ecNumber evidence="13">1.14.11.51</ecNumber>
    </recommendedName>
</protein>
<comment type="caution">
    <text evidence="17">The sequence shown here is derived from an EMBL/GenBank/DDBJ whole genome shotgun (WGS) entry which is preliminary data.</text>
</comment>
<dbReference type="Proteomes" id="UP001054252">
    <property type="component" value="Unassembled WGS sequence"/>
</dbReference>
<sequence>MNRGRFPRTPGSSGRGGRSQRPRGYSDRPHSYVGDGRHSVDDSCSGDGNSRTTGRSSQKKPESNSRYIKHARGTYVPKRPLTNGNVELPELEALKQKQELADSESTPVSVHKSDSPSFLDKGKVKIEELPELGAPKQKQELADSESTPVSVHKSDSPSFLDKGKAKIEELPELGALKQKQELADSESTPVTVHKSDSPSFSDKGKVKIEEFPSAIPHDLSPKLNTSSIGKSKQPDKDKGGILCKFSQENSSGKTAHVVDPFVSEHLDMGKIQVEESLSATLKPFGTQHSPSQENSPEKTLASADLGGSELPAVVKPYDIFLVETGTPVMLKPSLLVKNREKRLENNRALEGQNRRTLRSGMVILKNYLSLSCQIKIVKKCRELGLGPGGFYQPGYRDGAELHLKMMCLGKNWDPETSKYDDHRSVDGAKPPAIPHEFCELVGKAIKDSQALIQGNSNARNVEEILPSISPDICIVNFYTATGRLGLHQDRDESQESLRRGLPVVSFSVGDSAEFLYGDQRDIDKADKIILESGDVLIFGGKSRRIFHGVTAVIRDTGPKALLEETNLRSGRLNLTFRKY</sequence>
<feature type="compositionally biased region" description="Basic and acidic residues" evidence="15">
    <location>
        <begin position="24"/>
        <end position="41"/>
    </location>
</feature>
<feature type="binding site" evidence="14">
    <location>
        <position position="547"/>
    </location>
    <ligand>
        <name>Fe cation</name>
        <dbReference type="ChEBI" id="CHEBI:24875"/>
        <note>catalytic</note>
    </ligand>
</feature>
<organism evidence="17 18">
    <name type="scientific">Rubroshorea leprosula</name>
    <dbReference type="NCBI Taxonomy" id="152421"/>
    <lineage>
        <taxon>Eukaryota</taxon>
        <taxon>Viridiplantae</taxon>
        <taxon>Streptophyta</taxon>
        <taxon>Embryophyta</taxon>
        <taxon>Tracheophyta</taxon>
        <taxon>Spermatophyta</taxon>
        <taxon>Magnoliopsida</taxon>
        <taxon>eudicotyledons</taxon>
        <taxon>Gunneridae</taxon>
        <taxon>Pentapetalae</taxon>
        <taxon>rosids</taxon>
        <taxon>malvids</taxon>
        <taxon>Malvales</taxon>
        <taxon>Dipterocarpaceae</taxon>
        <taxon>Rubroshorea</taxon>
    </lineage>
</organism>
<keyword evidence="18" id="KW-1185">Reference proteome</keyword>
<comment type="catalytic activity">
    <reaction evidence="12">
        <text>an N(6)-methyl-2'-deoxyadenosine in DNA + 2-oxoglutarate + O2 = a 2'-deoxyadenosine in DNA + formaldehyde + succinate + CO2</text>
        <dbReference type="Rhea" id="RHEA:49524"/>
        <dbReference type="Rhea" id="RHEA-COMP:12418"/>
        <dbReference type="Rhea" id="RHEA-COMP:12419"/>
        <dbReference type="ChEBI" id="CHEBI:15379"/>
        <dbReference type="ChEBI" id="CHEBI:16526"/>
        <dbReference type="ChEBI" id="CHEBI:16810"/>
        <dbReference type="ChEBI" id="CHEBI:16842"/>
        <dbReference type="ChEBI" id="CHEBI:30031"/>
        <dbReference type="ChEBI" id="CHEBI:90615"/>
        <dbReference type="ChEBI" id="CHEBI:90616"/>
        <dbReference type="EC" id="1.14.11.51"/>
    </reaction>
    <physiologicalReaction direction="left-to-right" evidence="12">
        <dbReference type="Rhea" id="RHEA:49525"/>
    </physiologicalReaction>
</comment>
<evidence type="ECO:0000256" key="3">
    <source>
        <dbReference type="ARBA" id="ARBA00007879"/>
    </source>
</evidence>
<comment type="similarity">
    <text evidence="3">Belongs to the alkB family.</text>
</comment>
<feature type="compositionally biased region" description="Polar residues" evidence="15">
    <location>
        <begin position="46"/>
        <end position="56"/>
    </location>
</feature>
<evidence type="ECO:0000256" key="6">
    <source>
        <dbReference type="ARBA" id="ARBA00022763"/>
    </source>
</evidence>
<dbReference type="GO" id="GO:0035513">
    <property type="term" value="P:oxidative RNA demethylation"/>
    <property type="evidence" value="ECO:0007669"/>
    <property type="project" value="TreeGrafter"/>
</dbReference>
<dbReference type="FunFam" id="2.60.120.590:FF:000013">
    <property type="entry name" value="2-oxoglutarate-dependent dioxygenase family protein"/>
    <property type="match status" value="1"/>
</dbReference>
<evidence type="ECO:0000256" key="8">
    <source>
        <dbReference type="ARBA" id="ARBA00023002"/>
    </source>
</evidence>
<feature type="compositionally biased region" description="Low complexity" evidence="15">
    <location>
        <begin position="1"/>
        <end position="12"/>
    </location>
</feature>
<dbReference type="GO" id="GO:0035515">
    <property type="term" value="F:oxidative RNA demethylase activity"/>
    <property type="evidence" value="ECO:0007669"/>
    <property type="project" value="TreeGrafter"/>
</dbReference>
<evidence type="ECO:0000256" key="12">
    <source>
        <dbReference type="ARBA" id="ARBA00052047"/>
    </source>
</evidence>
<dbReference type="GO" id="GO:0006281">
    <property type="term" value="P:DNA repair"/>
    <property type="evidence" value="ECO:0007669"/>
    <property type="project" value="UniProtKB-KW"/>
</dbReference>
<evidence type="ECO:0000256" key="5">
    <source>
        <dbReference type="ARBA" id="ARBA00022723"/>
    </source>
</evidence>
<evidence type="ECO:0000256" key="11">
    <source>
        <dbReference type="ARBA" id="ARBA00023242"/>
    </source>
</evidence>
<evidence type="ECO:0000313" key="17">
    <source>
        <dbReference type="EMBL" id="GKV47681.1"/>
    </source>
</evidence>
<evidence type="ECO:0000256" key="15">
    <source>
        <dbReference type="SAM" id="MobiDB-lite"/>
    </source>
</evidence>
<evidence type="ECO:0000313" key="18">
    <source>
        <dbReference type="Proteomes" id="UP001054252"/>
    </source>
</evidence>
<dbReference type="GO" id="GO:0005737">
    <property type="term" value="C:cytoplasm"/>
    <property type="evidence" value="ECO:0007669"/>
    <property type="project" value="UniProtKB-SubCell"/>
</dbReference>
<dbReference type="AlphaFoldDB" id="A0AAV5MFY0"/>
<keyword evidence="5 14" id="KW-0479">Metal-binding</keyword>
<dbReference type="GO" id="GO:0141131">
    <property type="term" value="F:DNA N6-methyladenine demethylase activity"/>
    <property type="evidence" value="ECO:0007669"/>
    <property type="project" value="UniProtKB-EC"/>
</dbReference>
<feature type="binding site" evidence="14">
    <location>
        <position position="487"/>
    </location>
    <ligand>
        <name>Fe cation</name>
        <dbReference type="ChEBI" id="CHEBI:24875"/>
        <note>catalytic</note>
    </ligand>
</feature>
<evidence type="ECO:0000256" key="10">
    <source>
        <dbReference type="ARBA" id="ARBA00023204"/>
    </source>
</evidence>
<keyword evidence="8" id="KW-0560">Oxidoreductase</keyword>
<feature type="binding site" evidence="14">
    <location>
        <position position="489"/>
    </location>
    <ligand>
        <name>Fe cation</name>
        <dbReference type="ChEBI" id="CHEBI:24875"/>
        <note>catalytic</note>
    </ligand>
</feature>
<dbReference type="Gene3D" id="2.60.120.590">
    <property type="entry name" value="Alpha-ketoglutarate-dependent dioxygenase AlkB-like"/>
    <property type="match status" value="1"/>
</dbReference>
<feature type="region of interest" description="Disordered" evidence="15">
    <location>
        <begin position="282"/>
        <end position="303"/>
    </location>
</feature>
<dbReference type="GO" id="GO:0005634">
    <property type="term" value="C:nucleus"/>
    <property type="evidence" value="ECO:0007669"/>
    <property type="project" value="UniProtKB-SubCell"/>
</dbReference>
<keyword evidence="9 14" id="KW-0408">Iron</keyword>
<comment type="subcellular location">
    <subcellularLocation>
        <location evidence="2">Cytoplasm</location>
    </subcellularLocation>
    <subcellularLocation>
        <location evidence="1">Nucleus</location>
    </subcellularLocation>
</comment>
<dbReference type="InterPro" id="IPR004574">
    <property type="entry name" value="Alkb"/>
</dbReference>
<dbReference type="EC" id="1.14.11.51" evidence="13"/>
<evidence type="ECO:0000259" key="16">
    <source>
        <dbReference type="PROSITE" id="PS51471"/>
    </source>
</evidence>
<accession>A0AAV5MFY0</accession>
<dbReference type="GO" id="GO:0008198">
    <property type="term" value="F:ferrous iron binding"/>
    <property type="evidence" value="ECO:0007669"/>
    <property type="project" value="TreeGrafter"/>
</dbReference>
<feature type="region of interest" description="Disordered" evidence="15">
    <location>
        <begin position="1"/>
        <end position="84"/>
    </location>
</feature>
<comment type="cofactor">
    <cofactor evidence="14">
        <name>Fe(2+)</name>
        <dbReference type="ChEBI" id="CHEBI:29033"/>
    </cofactor>
    <text evidence="14">Binds 1 Fe(2+) ion per subunit.</text>
</comment>
<evidence type="ECO:0000256" key="9">
    <source>
        <dbReference type="ARBA" id="ARBA00023004"/>
    </source>
</evidence>
<evidence type="ECO:0000256" key="4">
    <source>
        <dbReference type="ARBA" id="ARBA00022490"/>
    </source>
</evidence>
<dbReference type="InterPro" id="IPR037151">
    <property type="entry name" value="AlkB-like_sf"/>
</dbReference>
<dbReference type="PANTHER" id="PTHR16557">
    <property type="entry name" value="ALKYLATED DNA REPAIR PROTEIN ALKB-RELATED"/>
    <property type="match status" value="1"/>
</dbReference>
<evidence type="ECO:0000256" key="14">
    <source>
        <dbReference type="PIRSR" id="PIRSR604574-2"/>
    </source>
</evidence>
<gene>
    <name evidence="17" type="ORF">SLEP1_g54558</name>
</gene>
<keyword evidence="4" id="KW-0963">Cytoplasm</keyword>
<dbReference type="PROSITE" id="PS51471">
    <property type="entry name" value="FE2OG_OXY"/>
    <property type="match status" value="1"/>
</dbReference>
<reference evidence="17 18" key="1">
    <citation type="journal article" date="2021" name="Commun. Biol.">
        <title>The genome of Shorea leprosula (Dipterocarpaceae) highlights the ecological relevance of drought in aseasonal tropical rainforests.</title>
        <authorList>
            <person name="Ng K.K.S."/>
            <person name="Kobayashi M.J."/>
            <person name="Fawcett J.A."/>
            <person name="Hatakeyama M."/>
            <person name="Paape T."/>
            <person name="Ng C.H."/>
            <person name="Ang C.C."/>
            <person name="Tnah L.H."/>
            <person name="Lee C.T."/>
            <person name="Nishiyama T."/>
            <person name="Sese J."/>
            <person name="O'Brien M.J."/>
            <person name="Copetti D."/>
            <person name="Mohd Noor M.I."/>
            <person name="Ong R.C."/>
            <person name="Putra M."/>
            <person name="Sireger I.Z."/>
            <person name="Indrioko S."/>
            <person name="Kosugi Y."/>
            <person name="Izuno A."/>
            <person name="Isagi Y."/>
            <person name="Lee S.L."/>
            <person name="Shimizu K.K."/>
        </authorList>
    </citation>
    <scope>NUCLEOTIDE SEQUENCE [LARGE SCALE GENOMIC DNA]</scope>
    <source>
        <strain evidence="17">214</strain>
    </source>
</reference>